<dbReference type="PANTHER" id="PTHR10122:SF0">
    <property type="entry name" value="CYTOCHROME C OXIDASE SUBUNIT 5B, ISOFORM A-RELATED"/>
    <property type="match status" value="1"/>
</dbReference>
<dbReference type="GO" id="GO:0045277">
    <property type="term" value="C:respiratory chain complex IV"/>
    <property type="evidence" value="ECO:0007669"/>
    <property type="project" value="InterPro"/>
</dbReference>
<evidence type="ECO:0000313" key="4">
    <source>
        <dbReference type="EMBL" id="KAB7498961.1"/>
    </source>
</evidence>
<dbReference type="GO" id="GO:0046872">
    <property type="term" value="F:metal ion binding"/>
    <property type="evidence" value="ECO:0007669"/>
    <property type="project" value="UniProtKB-KW"/>
</dbReference>
<dbReference type="GO" id="GO:0005740">
    <property type="term" value="C:mitochondrial envelope"/>
    <property type="evidence" value="ECO:0007669"/>
    <property type="project" value="InterPro"/>
</dbReference>
<comment type="caution">
    <text evidence="4">The sequence shown here is derived from an EMBL/GenBank/DDBJ whole genome shotgun (WGS) entry which is preliminary data.</text>
</comment>
<dbReference type="Gene3D" id="2.60.11.10">
    <property type="entry name" value="Cytochrome c oxidase, subunit Vb"/>
    <property type="match status" value="1"/>
</dbReference>
<dbReference type="CDD" id="cd00924">
    <property type="entry name" value="Cyt_c_Oxidase_Vb"/>
    <property type="match status" value="1"/>
</dbReference>
<dbReference type="PANTHER" id="PTHR10122">
    <property type="entry name" value="CYTOCHROME C OXIDASE SUBUNIT 5B, MITOCHONDRIAL"/>
    <property type="match status" value="1"/>
</dbReference>
<dbReference type="Proteomes" id="UP000326759">
    <property type="component" value="Unassembled WGS sequence"/>
</dbReference>
<dbReference type="OrthoDB" id="10249250at2759"/>
<dbReference type="PROSITE" id="PS51359">
    <property type="entry name" value="COX5B_2"/>
    <property type="match status" value="1"/>
</dbReference>
<protein>
    <submittedName>
        <fullName evidence="4">Cytochrome c oxidase subunit 5B, mitochondrial</fullName>
    </submittedName>
</protein>
<evidence type="ECO:0000256" key="3">
    <source>
        <dbReference type="PIRSR" id="PIRSR602124-1"/>
    </source>
</evidence>
<accession>A0A5N5SXM9</accession>
<feature type="binding site" evidence="3">
    <location>
        <position position="56"/>
    </location>
    <ligand>
        <name>Zn(2+)</name>
        <dbReference type="ChEBI" id="CHEBI:29105"/>
    </ligand>
</feature>
<feature type="binding site" evidence="3">
    <location>
        <position position="58"/>
    </location>
    <ligand>
        <name>Zn(2+)</name>
        <dbReference type="ChEBI" id="CHEBI:29105"/>
    </ligand>
</feature>
<keyword evidence="2 3" id="KW-0862">Zinc</keyword>
<proteinExistence type="predicted"/>
<evidence type="ECO:0000256" key="2">
    <source>
        <dbReference type="ARBA" id="ARBA00022833"/>
    </source>
</evidence>
<evidence type="ECO:0000313" key="5">
    <source>
        <dbReference type="Proteomes" id="UP000326759"/>
    </source>
</evidence>
<dbReference type="GO" id="GO:0006123">
    <property type="term" value="P:mitochondrial electron transport, cytochrome c to oxygen"/>
    <property type="evidence" value="ECO:0007669"/>
    <property type="project" value="InterPro"/>
</dbReference>
<sequence length="93" mass="10562">MPDPLEHATGLERQELLAKAAGNEDPFDMKVYKRTSGELSNPTVIPSFYQSRIVGCICQEDSTTINWMWLTKGEPKRCECGYFFKLEDAKPMA</sequence>
<organism evidence="4 5">
    <name type="scientific">Armadillidium nasatum</name>
    <dbReference type="NCBI Taxonomy" id="96803"/>
    <lineage>
        <taxon>Eukaryota</taxon>
        <taxon>Metazoa</taxon>
        <taxon>Ecdysozoa</taxon>
        <taxon>Arthropoda</taxon>
        <taxon>Crustacea</taxon>
        <taxon>Multicrustacea</taxon>
        <taxon>Malacostraca</taxon>
        <taxon>Eumalacostraca</taxon>
        <taxon>Peracarida</taxon>
        <taxon>Isopoda</taxon>
        <taxon>Oniscidea</taxon>
        <taxon>Crinocheta</taxon>
        <taxon>Armadillidiidae</taxon>
        <taxon>Armadillidium</taxon>
    </lineage>
</organism>
<dbReference type="EMBL" id="SEYY01018814">
    <property type="protein sequence ID" value="KAB7498961.1"/>
    <property type="molecule type" value="Genomic_DNA"/>
</dbReference>
<keyword evidence="5" id="KW-1185">Reference proteome</keyword>
<feature type="binding site" evidence="3">
    <location>
        <position position="80"/>
    </location>
    <ligand>
        <name>Zn(2+)</name>
        <dbReference type="ChEBI" id="CHEBI:29105"/>
    </ligand>
</feature>
<feature type="binding site" evidence="3">
    <location>
        <position position="78"/>
    </location>
    <ligand>
        <name>Zn(2+)</name>
        <dbReference type="ChEBI" id="CHEBI:29105"/>
    </ligand>
</feature>
<name>A0A5N5SXM9_9CRUS</name>
<dbReference type="AlphaFoldDB" id="A0A5N5SXM9"/>
<dbReference type="FunFam" id="2.60.11.10:FF:000004">
    <property type="entry name" value="Cytochrome c oxidase subunit 5B"/>
    <property type="match status" value="1"/>
</dbReference>
<reference evidence="4 5" key="1">
    <citation type="journal article" date="2019" name="PLoS Biol.">
        <title>Sex chromosomes control vertical transmission of feminizing Wolbachia symbionts in an isopod.</title>
        <authorList>
            <person name="Becking T."/>
            <person name="Chebbi M.A."/>
            <person name="Giraud I."/>
            <person name="Moumen B."/>
            <person name="Laverre T."/>
            <person name="Caubet Y."/>
            <person name="Peccoud J."/>
            <person name="Gilbert C."/>
            <person name="Cordaux R."/>
        </authorList>
    </citation>
    <scope>NUCLEOTIDE SEQUENCE [LARGE SCALE GENOMIC DNA]</scope>
    <source>
        <strain evidence="4">ANa2</strain>
        <tissue evidence="4">Whole body excluding digestive tract and cuticle</tissue>
    </source>
</reference>
<gene>
    <name evidence="4" type="primary">COX5B</name>
    <name evidence="4" type="ORF">Anas_05581</name>
</gene>
<dbReference type="InterPro" id="IPR002124">
    <property type="entry name" value="Cyt_c_oxidase_su5b"/>
</dbReference>
<dbReference type="SUPFAM" id="SSF57802">
    <property type="entry name" value="Rubredoxin-like"/>
    <property type="match status" value="1"/>
</dbReference>
<dbReference type="InterPro" id="IPR036972">
    <property type="entry name" value="Cyt_c_oxidase_su5b_sf"/>
</dbReference>
<evidence type="ECO:0000256" key="1">
    <source>
        <dbReference type="ARBA" id="ARBA00022723"/>
    </source>
</evidence>
<dbReference type="Pfam" id="PF01215">
    <property type="entry name" value="COX5B"/>
    <property type="match status" value="1"/>
</dbReference>
<keyword evidence="1 3" id="KW-0479">Metal-binding</keyword>